<gene>
    <name evidence="1" type="ORF">BKA03_001251</name>
</gene>
<reference evidence="1 2" key="1">
    <citation type="submission" date="2020-07" db="EMBL/GenBank/DDBJ databases">
        <title>Sequencing the genomes of 1000 actinobacteria strains.</title>
        <authorList>
            <person name="Klenk H.-P."/>
        </authorList>
    </citation>
    <scope>NUCLEOTIDE SEQUENCE [LARGE SCALE GENOMIC DNA]</scope>
    <source>
        <strain evidence="1 2">DSM 19970</strain>
    </source>
</reference>
<keyword evidence="2" id="KW-1185">Reference proteome</keyword>
<comment type="caution">
    <text evidence="1">The sequence shown here is derived from an EMBL/GenBank/DDBJ whole genome shotgun (WGS) entry which is preliminary data.</text>
</comment>
<evidence type="ECO:0000313" key="2">
    <source>
        <dbReference type="Proteomes" id="UP000547973"/>
    </source>
</evidence>
<evidence type="ECO:0000313" key="1">
    <source>
        <dbReference type="EMBL" id="NYI41132.1"/>
    </source>
</evidence>
<dbReference type="RefSeq" id="WP_062075375.1">
    <property type="nucleotide sequence ID" value="NZ_BBRC01000007.1"/>
</dbReference>
<organism evidence="1 2">
    <name type="scientific">Demequina lutea</name>
    <dbReference type="NCBI Taxonomy" id="431489"/>
    <lineage>
        <taxon>Bacteria</taxon>
        <taxon>Bacillati</taxon>
        <taxon>Actinomycetota</taxon>
        <taxon>Actinomycetes</taxon>
        <taxon>Micrococcales</taxon>
        <taxon>Demequinaceae</taxon>
        <taxon>Demequina</taxon>
    </lineage>
</organism>
<sequence>MYGQKHTTITMTEQHQLALTALVNNVTHGRFAGPDNATRRLNTTEAAALSEITTALSQVATGTAVTLKPRSEFVPLAEARRTLHVSGTGLRRWLAQRGITAYRSGNYSYLSQADFESLRQWRISLDYPEPQ</sequence>
<dbReference type="EMBL" id="JACBZO010000001">
    <property type="protein sequence ID" value="NYI41132.1"/>
    <property type="molecule type" value="Genomic_DNA"/>
</dbReference>
<evidence type="ECO:0008006" key="3">
    <source>
        <dbReference type="Google" id="ProtNLM"/>
    </source>
</evidence>
<protein>
    <recommendedName>
        <fullName evidence="3">Helix-turn-helix domain-containing protein</fullName>
    </recommendedName>
</protein>
<name>A0A7Z0CJU1_9MICO</name>
<dbReference type="Proteomes" id="UP000547973">
    <property type="component" value="Unassembled WGS sequence"/>
</dbReference>
<accession>A0A7Z0CJU1</accession>
<proteinExistence type="predicted"/>
<dbReference type="AlphaFoldDB" id="A0A7Z0CJU1"/>